<accession>A0ACC1QKX8</accession>
<reference evidence="1" key="1">
    <citation type="submission" date="2022-07" db="EMBL/GenBank/DDBJ databases">
        <title>Genome Sequence of Lecanicillium saksenae.</title>
        <authorList>
            <person name="Buettner E."/>
        </authorList>
    </citation>
    <scope>NUCLEOTIDE SEQUENCE</scope>
    <source>
        <strain evidence="1">VT-O1</strain>
    </source>
</reference>
<dbReference type="Proteomes" id="UP001148737">
    <property type="component" value="Unassembled WGS sequence"/>
</dbReference>
<protein>
    <submittedName>
        <fullName evidence="1">Uncharacterized protein</fullName>
    </submittedName>
</protein>
<keyword evidence="2" id="KW-1185">Reference proteome</keyword>
<sequence length="203" mass="22002">MDQLFPRALERGRKAEEANHLGRLGQDAPRRAAAQAHKRPPHRVLEKLVELAKVAPHHPEHHPGAVQEGADAVPGPVGEVGVPRYVLGGQAIAAHQRRQLPQVRDRRAVGLPGAREPRDRGQELGVGGGHVEAEGAGDRVPVEHPLDLVADAYDGVVGVRGAVTVETDDEGEPDQVRLGWDLDRARGVDDARFVLNLHDIRVR</sequence>
<dbReference type="EMBL" id="JANAKD010001244">
    <property type="protein sequence ID" value="KAJ3481617.1"/>
    <property type="molecule type" value="Genomic_DNA"/>
</dbReference>
<proteinExistence type="predicted"/>
<comment type="caution">
    <text evidence="1">The sequence shown here is derived from an EMBL/GenBank/DDBJ whole genome shotgun (WGS) entry which is preliminary data.</text>
</comment>
<name>A0ACC1QKX8_9HYPO</name>
<gene>
    <name evidence="1" type="ORF">NLG97_g7777</name>
</gene>
<organism evidence="1 2">
    <name type="scientific">Lecanicillium saksenae</name>
    <dbReference type="NCBI Taxonomy" id="468837"/>
    <lineage>
        <taxon>Eukaryota</taxon>
        <taxon>Fungi</taxon>
        <taxon>Dikarya</taxon>
        <taxon>Ascomycota</taxon>
        <taxon>Pezizomycotina</taxon>
        <taxon>Sordariomycetes</taxon>
        <taxon>Hypocreomycetidae</taxon>
        <taxon>Hypocreales</taxon>
        <taxon>Cordycipitaceae</taxon>
        <taxon>Lecanicillium</taxon>
    </lineage>
</organism>
<evidence type="ECO:0000313" key="1">
    <source>
        <dbReference type="EMBL" id="KAJ3481617.1"/>
    </source>
</evidence>
<evidence type="ECO:0000313" key="2">
    <source>
        <dbReference type="Proteomes" id="UP001148737"/>
    </source>
</evidence>